<keyword evidence="2" id="KW-0812">Transmembrane</keyword>
<proteinExistence type="predicted"/>
<evidence type="ECO:0000256" key="2">
    <source>
        <dbReference type="SAM" id="Phobius"/>
    </source>
</evidence>
<dbReference type="Proteomes" id="UP001318300">
    <property type="component" value="Unassembled WGS sequence"/>
</dbReference>
<gene>
    <name evidence="3" type="ORF">E9228_001975</name>
</gene>
<evidence type="ECO:0008006" key="5">
    <source>
        <dbReference type="Google" id="ProtNLM"/>
    </source>
</evidence>
<organism evidence="3 4">
    <name type="scientific">Curtobacterium salicis</name>
    <dbReference type="NCBI Taxonomy" id="1779862"/>
    <lineage>
        <taxon>Bacteria</taxon>
        <taxon>Bacillati</taxon>
        <taxon>Actinomycetota</taxon>
        <taxon>Actinomycetes</taxon>
        <taxon>Micrococcales</taxon>
        <taxon>Microbacteriaceae</taxon>
        <taxon>Curtobacterium</taxon>
    </lineage>
</organism>
<protein>
    <recommendedName>
        <fullName evidence="5">DUF4878 domain-containing protein</fullName>
    </recommendedName>
</protein>
<comment type="caution">
    <text evidence="3">The sequence shown here is derived from an EMBL/GenBank/DDBJ whole genome shotgun (WGS) entry which is preliminary data.</text>
</comment>
<evidence type="ECO:0000313" key="3">
    <source>
        <dbReference type="EMBL" id="NII41328.1"/>
    </source>
</evidence>
<dbReference type="RefSeq" id="WP_166780388.1">
    <property type="nucleotide sequence ID" value="NZ_JAAOYO010000003.1"/>
</dbReference>
<keyword evidence="2" id="KW-0472">Membrane</keyword>
<feature type="transmembrane region" description="Helical" evidence="2">
    <location>
        <begin position="53"/>
        <end position="75"/>
    </location>
</feature>
<reference evidence="3 4" key="1">
    <citation type="submission" date="2020-03" db="EMBL/GenBank/DDBJ databases">
        <title>Above-ground endophytic microbial communities from plants in different locations in the United States.</title>
        <authorList>
            <person name="Frank C."/>
        </authorList>
    </citation>
    <scope>NUCLEOTIDE SEQUENCE [LARGE SCALE GENOMIC DNA]</scope>
    <source>
        <strain evidence="3 4">WW7</strain>
    </source>
</reference>
<keyword evidence="4" id="KW-1185">Reference proteome</keyword>
<evidence type="ECO:0000313" key="4">
    <source>
        <dbReference type="Proteomes" id="UP001318300"/>
    </source>
</evidence>
<feature type="region of interest" description="Disordered" evidence="1">
    <location>
        <begin position="1"/>
        <end position="49"/>
    </location>
</feature>
<name>A0ABX0T760_9MICO</name>
<sequence>MTDGADRAPGWESVPDADSLHGDRGLPPAMTATVGTAPGRDATSRRRPRRRTAVVGLVAGITASVLLLVVAGIGWTTGSDDHSAERPVQSFLRDVEDGHLADALETAGIHRGHDDVLLTDAVYARAGDRITAHRITSVEQGSDRAVVRAVVTQAGRGVPATFELERTGTDWGVFPVWSLRPPALGSVQVAVQGPPRSTVQVAGADVRTDAGGAAELRAFPGSYGVHLSGGEWFTAEDTRAAVPGFGAPATPVVVTTTLTDAGSRAASAAVDAWVDGCVASALPAPAGCSFSASGEDPASTWTDQKWTLGARPSVVIGGWASKGWAVQTRSPGSATFTARFSGPTGQGTATAGPIDVNASGWITTFGADGATFVPAVANGQSDSGS</sequence>
<keyword evidence="2" id="KW-1133">Transmembrane helix</keyword>
<evidence type="ECO:0000256" key="1">
    <source>
        <dbReference type="SAM" id="MobiDB-lite"/>
    </source>
</evidence>
<accession>A0ABX0T760</accession>
<dbReference type="EMBL" id="JAAOYO010000003">
    <property type="protein sequence ID" value="NII41328.1"/>
    <property type="molecule type" value="Genomic_DNA"/>
</dbReference>